<dbReference type="PROSITE" id="PS50250">
    <property type="entry name" value="PCI"/>
    <property type="match status" value="1"/>
</dbReference>
<evidence type="ECO:0000259" key="6">
    <source>
        <dbReference type="PROSITE" id="PS50250"/>
    </source>
</evidence>
<dbReference type="InterPro" id="IPR040750">
    <property type="entry name" value="eIF3m_C_helix"/>
</dbReference>
<comment type="subcellular location">
    <subcellularLocation>
        <location evidence="5">Cytoplasm</location>
    </subcellularLocation>
</comment>
<proteinExistence type="inferred from homology"/>
<evidence type="ECO:0000256" key="3">
    <source>
        <dbReference type="ARBA" id="ARBA00022540"/>
    </source>
</evidence>
<accession>A0A9P5XH85</accession>
<gene>
    <name evidence="7" type="ORF">P691DRAFT_700875</name>
</gene>
<evidence type="ECO:0000313" key="7">
    <source>
        <dbReference type="EMBL" id="KAF9450675.1"/>
    </source>
</evidence>
<dbReference type="OrthoDB" id="10267031at2759"/>
<evidence type="ECO:0000256" key="4">
    <source>
        <dbReference type="ARBA" id="ARBA00022917"/>
    </source>
</evidence>
<sequence>MVNTTDSVSIFSEGTFEEQILELVEFTARSRPEDDRAAFISQFKDNLNSEEGKTPLDQDEPRRRAIFLKLLEEIKQLGEGNDKEIEGFFNLVFSHLFTLWQTGSQEIREHLNTLLQTLSSSPAERTSIKYRILSNLFNAIPQTSPLRASVYGVILDIAKTKDQLDTLQLQRPTVEKWLTEWQISPEEKAAFLKSLADAYTAADQPTTAYEYSLSYVRNLPPNSPTAQSAALHLITTALSLPSLFDFDPLLKLDLVVALKDHEIFPLLQIFLNGGLSELKQWQVSHTGVAEKYSLSDAALEQKMRLLTLATLGFKNIGQNLPYTTIAEALQVDVSEVEKWVIDVIRAGLLWGKLSQTTQSLYVVRSSVRTFEKEQWEVLEKRILAWKSGLQGVLEVVNSAKRMAGYAPPAVSPA</sequence>
<evidence type="ECO:0000256" key="2">
    <source>
        <dbReference type="ARBA" id="ARBA00022490"/>
    </source>
</evidence>
<dbReference type="GO" id="GO:0016282">
    <property type="term" value="C:eukaryotic 43S preinitiation complex"/>
    <property type="evidence" value="ECO:0007669"/>
    <property type="project" value="UniProtKB-UniRule"/>
</dbReference>
<dbReference type="GO" id="GO:0001732">
    <property type="term" value="P:formation of cytoplasmic translation initiation complex"/>
    <property type="evidence" value="ECO:0007669"/>
    <property type="project" value="UniProtKB-UniRule"/>
</dbReference>
<dbReference type="InterPro" id="IPR000717">
    <property type="entry name" value="PCI_dom"/>
</dbReference>
<keyword evidence="4 5" id="KW-0648">Protein biosynthesis</keyword>
<evidence type="ECO:0000313" key="8">
    <source>
        <dbReference type="Proteomes" id="UP000807342"/>
    </source>
</evidence>
<comment type="subunit">
    <text evidence="5">Component of the eukaryotic translation initiation factor 3 (eIF-3) complex.</text>
</comment>
<comment type="function">
    <text evidence="5">Component of the eukaryotic translation initiation factor 3 (eIF-3) complex, which is involved in protein synthesis of a specialized repertoire of mRNAs and, together with other initiation factors, stimulates binding of mRNA and methionyl-tRNAi to the 40S ribosome. The eIF-3 complex specifically targets and initiates translation of a subset of mRNAs involved in cell proliferation.</text>
</comment>
<evidence type="ECO:0000256" key="5">
    <source>
        <dbReference type="HAMAP-Rule" id="MF_03012"/>
    </source>
</evidence>
<evidence type="ECO:0000256" key="1">
    <source>
        <dbReference type="ARBA" id="ARBA00008482"/>
    </source>
</evidence>
<keyword evidence="2 5" id="KW-0963">Cytoplasm</keyword>
<comment type="caution">
    <text evidence="7">The sequence shown here is derived from an EMBL/GenBank/DDBJ whole genome shotgun (WGS) entry which is preliminary data.</text>
</comment>
<dbReference type="GO" id="GO:0071541">
    <property type="term" value="C:eukaryotic translation initiation factor 3 complex, eIF3m"/>
    <property type="evidence" value="ECO:0007669"/>
    <property type="project" value="UniProtKB-UniRule"/>
</dbReference>
<dbReference type="Proteomes" id="UP000807342">
    <property type="component" value="Unassembled WGS sequence"/>
</dbReference>
<reference evidence="7" key="1">
    <citation type="submission" date="2020-11" db="EMBL/GenBank/DDBJ databases">
        <authorList>
            <consortium name="DOE Joint Genome Institute"/>
            <person name="Ahrendt S."/>
            <person name="Riley R."/>
            <person name="Andreopoulos W."/>
            <person name="Labutti K."/>
            <person name="Pangilinan J."/>
            <person name="Ruiz-Duenas F.J."/>
            <person name="Barrasa J.M."/>
            <person name="Sanchez-Garcia M."/>
            <person name="Camarero S."/>
            <person name="Miyauchi S."/>
            <person name="Serrano A."/>
            <person name="Linde D."/>
            <person name="Babiker R."/>
            <person name="Drula E."/>
            <person name="Ayuso-Fernandez I."/>
            <person name="Pacheco R."/>
            <person name="Padilla G."/>
            <person name="Ferreira P."/>
            <person name="Barriuso J."/>
            <person name="Kellner H."/>
            <person name="Castanera R."/>
            <person name="Alfaro M."/>
            <person name="Ramirez L."/>
            <person name="Pisabarro A.G."/>
            <person name="Kuo A."/>
            <person name="Tritt A."/>
            <person name="Lipzen A."/>
            <person name="He G."/>
            <person name="Yan M."/>
            <person name="Ng V."/>
            <person name="Cullen D."/>
            <person name="Martin F."/>
            <person name="Rosso M.-N."/>
            <person name="Henrissat B."/>
            <person name="Hibbett D."/>
            <person name="Martinez A.T."/>
            <person name="Grigoriev I.V."/>
        </authorList>
    </citation>
    <scope>NUCLEOTIDE SEQUENCE</scope>
    <source>
        <strain evidence="7">MF-IS2</strain>
    </source>
</reference>
<dbReference type="PANTHER" id="PTHR15350:SF2">
    <property type="entry name" value="EUKARYOTIC TRANSLATION INITIATION FACTOR 3 SUBUNIT M"/>
    <property type="match status" value="1"/>
</dbReference>
<dbReference type="SMART" id="SM00088">
    <property type="entry name" value="PINT"/>
    <property type="match status" value="1"/>
</dbReference>
<dbReference type="AlphaFoldDB" id="A0A9P5XH85"/>
<name>A0A9P5XH85_9AGAR</name>
<dbReference type="Pfam" id="PF01399">
    <property type="entry name" value="PCI"/>
    <property type="match status" value="1"/>
</dbReference>
<protein>
    <recommendedName>
        <fullName evidence="5">Eukaryotic translation initiation factor 3 subunit M</fullName>
        <shortName evidence="5">eIF3m</shortName>
    </recommendedName>
</protein>
<dbReference type="HAMAP" id="MF_03012">
    <property type="entry name" value="eIF3m"/>
    <property type="match status" value="1"/>
</dbReference>
<dbReference type="GO" id="GO:0003743">
    <property type="term" value="F:translation initiation factor activity"/>
    <property type="evidence" value="ECO:0007669"/>
    <property type="project" value="UniProtKB-UniRule"/>
</dbReference>
<comment type="similarity">
    <text evidence="5">Belongs to the eIF-3 subunit M family.</text>
</comment>
<keyword evidence="8" id="KW-1185">Reference proteome</keyword>
<comment type="similarity">
    <text evidence="1">Belongs to the CSN7/EIF3M family. CSN7 subfamily.</text>
</comment>
<dbReference type="PANTHER" id="PTHR15350">
    <property type="entry name" value="COP9 SIGNALOSOME COMPLEX SUBUNIT 7/DENDRITIC CELL PROTEIN GA17"/>
    <property type="match status" value="1"/>
</dbReference>
<feature type="domain" description="PCI" evidence="6">
    <location>
        <begin position="207"/>
        <end position="367"/>
    </location>
</feature>
<organism evidence="7 8">
    <name type="scientific">Macrolepiota fuliginosa MF-IS2</name>
    <dbReference type="NCBI Taxonomy" id="1400762"/>
    <lineage>
        <taxon>Eukaryota</taxon>
        <taxon>Fungi</taxon>
        <taxon>Dikarya</taxon>
        <taxon>Basidiomycota</taxon>
        <taxon>Agaricomycotina</taxon>
        <taxon>Agaricomycetes</taxon>
        <taxon>Agaricomycetidae</taxon>
        <taxon>Agaricales</taxon>
        <taxon>Agaricineae</taxon>
        <taxon>Agaricaceae</taxon>
        <taxon>Macrolepiota</taxon>
    </lineage>
</organism>
<dbReference type="EMBL" id="MU151100">
    <property type="protein sequence ID" value="KAF9450675.1"/>
    <property type="molecule type" value="Genomic_DNA"/>
</dbReference>
<keyword evidence="3 5" id="KW-0396">Initiation factor</keyword>
<dbReference type="Pfam" id="PF18005">
    <property type="entry name" value="eIF3m_C_helix"/>
    <property type="match status" value="1"/>
</dbReference>
<dbReference type="InterPro" id="IPR045237">
    <property type="entry name" value="COPS7/eIF3m"/>
</dbReference>
<dbReference type="InterPro" id="IPR027528">
    <property type="entry name" value="eIF3m"/>
</dbReference>
<dbReference type="GO" id="GO:0033290">
    <property type="term" value="C:eukaryotic 48S preinitiation complex"/>
    <property type="evidence" value="ECO:0007669"/>
    <property type="project" value="UniProtKB-UniRule"/>
</dbReference>